<protein>
    <submittedName>
        <fullName evidence="4">Carbon-nitrogen hydrolase family protein</fullName>
    </submittedName>
</protein>
<feature type="domain" description="CN hydrolase" evidence="3">
    <location>
        <begin position="1"/>
        <end position="243"/>
    </location>
</feature>
<comment type="similarity">
    <text evidence="1">Belongs to the carbon-nitrogen hydrolase superfamily. NIT1/NIT2 family.</text>
</comment>
<dbReference type="CDD" id="cd07581">
    <property type="entry name" value="nitrilase_3"/>
    <property type="match status" value="1"/>
</dbReference>
<sequence length="261" mass="27553">MRISLAQFASDADPAENLHVVEQAADAAAQAGSRLLVLPEATMRRFGLPLREIAEPVDGPWADRVRAIARERALTVVVGMFTPAPDGRVHNTLLVTGPGVDTHYDKIHLYDAFGFTESRTVAAGADPVVFDVDGVRVGLATCYDIRFAGLFQALADRGAALIAVSASWAAGPGKVEQWELLARARALDSTSYVAACGQPAPSGRSPENRDPTGIGHSLVAAPDGTVVGGLDAAPGMLTVDVDPTRVDAVRRTLPVLANRRW</sequence>
<proteinExistence type="inferred from homology"/>
<dbReference type="PROSITE" id="PS50263">
    <property type="entry name" value="CN_HYDROLASE"/>
    <property type="match status" value="1"/>
</dbReference>
<evidence type="ECO:0000313" key="4">
    <source>
        <dbReference type="EMBL" id="MDG3014879.1"/>
    </source>
</evidence>
<comment type="caution">
    <text evidence="4">The sequence shown here is derived from an EMBL/GenBank/DDBJ whole genome shotgun (WGS) entry which is preliminary data.</text>
</comment>
<dbReference type="EMBL" id="JANRHA010000005">
    <property type="protein sequence ID" value="MDG3014879.1"/>
    <property type="molecule type" value="Genomic_DNA"/>
</dbReference>
<dbReference type="Gene3D" id="3.60.110.10">
    <property type="entry name" value="Carbon-nitrogen hydrolase"/>
    <property type="match status" value="1"/>
</dbReference>
<organism evidence="4 5">
    <name type="scientific">Speluncibacter jeojiensis</name>
    <dbReference type="NCBI Taxonomy" id="2710754"/>
    <lineage>
        <taxon>Bacteria</taxon>
        <taxon>Bacillati</taxon>
        <taxon>Actinomycetota</taxon>
        <taxon>Actinomycetes</taxon>
        <taxon>Mycobacteriales</taxon>
        <taxon>Speluncibacteraceae</taxon>
        <taxon>Speluncibacter</taxon>
    </lineage>
</organism>
<dbReference type="SUPFAM" id="SSF56317">
    <property type="entry name" value="Carbon-nitrogen hydrolase"/>
    <property type="match status" value="1"/>
</dbReference>
<dbReference type="InterPro" id="IPR003010">
    <property type="entry name" value="C-N_Hydrolase"/>
</dbReference>
<keyword evidence="5" id="KW-1185">Reference proteome</keyword>
<name>A0A9X4M164_9ACTN</name>
<evidence type="ECO:0000313" key="5">
    <source>
        <dbReference type="Proteomes" id="UP001152755"/>
    </source>
</evidence>
<dbReference type="InterPro" id="IPR036526">
    <property type="entry name" value="C-N_Hydrolase_sf"/>
</dbReference>
<dbReference type="Proteomes" id="UP001152755">
    <property type="component" value="Unassembled WGS sequence"/>
</dbReference>
<evidence type="ECO:0000256" key="1">
    <source>
        <dbReference type="ARBA" id="ARBA00010613"/>
    </source>
</evidence>
<keyword evidence="4" id="KW-0378">Hydrolase</keyword>
<gene>
    <name evidence="4" type="ORF">NVS88_09950</name>
</gene>
<dbReference type="PANTHER" id="PTHR23088:SF27">
    <property type="entry name" value="DEAMINATED GLUTATHIONE AMIDASE"/>
    <property type="match status" value="1"/>
</dbReference>
<dbReference type="RefSeq" id="WP_277834079.1">
    <property type="nucleotide sequence ID" value="NZ_JAAIVF010000005.1"/>
</dbReference>
<dbReference type="AlphaFoldDB" id="A0A9X4M164"/>
<dbReference type="GO" id="GO:0016787">
    <property type="term" value="F:hydrolase activity"/>
    <property type="evidence" value="ECO:0007669"/>
    <property type="project" value="UniProtKB-KW"/>
</dbReference>
<feature type="region of interest" description="Disordered" evidence="2">
    <location>
        <begin position="197"/>
        <end position="216"/>
    </location>
</feature>
<reference evidence="4" key="1">
    <citation type="submission" date="2022-08" db="EMBL/GenBank/DDBJ databases">
        <title>Genome analysis of Corynebacteriales strain.</title>
        <authorList>
            <person name="Lee S.D."/>
        </authorList>
    </citation>
    <scope>NUCLEOTIDE SEQUENCE</scope>
    <source>
        <strain evidence="4">D3-21</strain>
    </source>
</reference>
<dbReference type="PANTHER" id="PTHR23088">
    <property type="entry name" value="NITRILASE-RELATED"/>
    <property type="match status" value="1"/>
</dbReference>
<evidence type="ECO:0000256" key="2">
    <source>
        <dbReference type="SAM" id="MobiDB-lite"/>
    </source>
</evidence>
<dbReference type="Pfam" id="PF00795">
    <property type="entry name" value="CN_hydrolase"/>
    <property type="match status" value="1"/>
</dbReference>
<evidence type="ECO:0000259" key="3">
    <source>
        <dbReference type="PROSITE" id="PS50263"/>
    </source>
</evidence>
<accession>A0A9X4M164</accession>